<dbReference type="EMBL" id="SDOX01000175">
    <property type="protein sequence ID" value="TFJ80269.1"/>
    <property type="molecule type" value="Genomic_DNA"/>
</dbReference>
<dbReference type="PANTHER" id="PTHR11960">
    <property type="entry name" value="EUKARYOTIC TRANSLATION INITIATION FACTOR 4E RELATED"/>
    <property type="match status" value="1"/>
</dbReference>
<dbReference type="Proteomes" id="UP000355283">
    <property type="component" value="Unassembled WGS sequence"/>
</dbReference>
<dbReference type="GO" id="GO:0000340">
    <property type="term" value="F:RNA 7-methylguanosine cap binding"/>
    <property type="evidence" value="ECO:0007669"/>
    <property type="project" value="TreeGrafter"/>
</dbReference>
<evidence type="ECO:0000313" key="4">
    <source>
        <dbReference type="Proteomes" id="UP000355283"/>
    </source>
</evidence>
<evidence type="ECO:0000256" key="1">
    <source>
        <dbReference type="RuleBase" id="RU004374"/>
    </source>
</evidence>
<dbReference type="GO" id="GO:0016281">
    <property type="term" value="C:eukaryotic translation initiation factor 4F complex"/>
    <property type="evidence" value="ECO:0007669"/>
    <property type="project" value="TreeGrafter"/>
</dbReference>
<sequence length="299" mass="32603">MAAGVDGIVAGPGVTPLQRGFTFYYTDKHKAAAETNGNSVERVASFRTAEGFWRVYNHMLRPHQLREGEGREYQLFVEGVKPSGEDPSNSKGGRLSVRCPPGLTSRYWEELVIAFVGEQIDGGEDEVCGVIVSPRSSGDVISIWNRHAGNRDFQVKLVRRLKALWELPPFVPMDYARHRPESGQGGGGGTEGGGERKGAWRAARVFGAGGGGGAHGGREGGYSKNLGRDRGERGMFERGERNAEGGGRREAWLSRERAGSADKGEWRSRGNSTGQHHAPSEGKTDAEGWEVVRERRPSR</sequence>
<feature type="compositionally biased region" description="Basic and acidic residues" evidence="2">
    <location>
        <begin position="226"/>
        <end position="268"/>
    </location>
</feature>
<evidence type="ECO:0000256" key="2">
    <source>
        <dbReference type="SAM" id="MobiDB-lite"/>
    </source>
</evidence>
<comment type="caution">
    <text evidence="3">The sequence shown here is derived from an EMBL/GenBank/DDBJ whole genome shotgun (WGS) entry which is preliminary data.</text>
</comment>
<feature type="compositionally biased region" description="Gly residues" evidence="2">
    <location>
        <begin position="183"/>
        <end position="192"/>
    </location>
</feature>
<keyword evidence="1" id="KW-0694">RNA-binding</keyword>
<organism evidence="3 4">
    <name type="scientific">Nannochloropsis salina CCMP1776</name>
    <dbReference type="NCBI Taxonomy" id="1027361"/>
    <lineage>
        <taxon>Eukaryota</taxon>
        <taxon>Sar</taxon>
        <taxon>Stramenopiles</taxon>
        <taxon>Ochrophyta</taxon>
        <taxon>Eustigmatophyceae</taxon>
        <taxon>Eustigmatales</taxon>
        <taxon>Monodopsidaceae</taxon>
        <taxon>Microchloropsis</taxon>
        <taxon>Microchloropsis salina</taxon>
    </lineage>
</organism>
<dbReference type="OrthoDB" id="590761at2759"/>
<dbReference type="GO" id="GO:0003743">
    <property type="term" value="F:translation initiation factor activity"/>
    <property type="evidence" value="ECO:0007669"/>
    <property type="project" value="UniProtKB-KW"/>
</dbReference>
<feature type="region of interest" description="Disordered" evidence="2">
    <location>
        <begin position="177"/>
        <end position="299"/>
    </location>
</feature>
<dbReference type="AlphaFoldDB" id="A0A4D9CUB0"/>
<evidence type="ECO:0000313" key="3">
    <source>
        <dbReference type="EMBL" id="TFJ80269.1"/>
    </source>
</evidence>
<dbReference type="InterPro" id="IPR001040">
    <property type="entry name" value="TIF_eIF_4E"/>
</dbReference>
<gene>
    <name evidence="3" type="ORF">NSK_008412</name>
</gene>
<dbReference type="Pfam" id="PF01652">
    <property type="entry name" value="IF4E"/>
    <property type="match status" value="1"/>
</dbReference>
<reference evidence="3 4" key="1">
    <citation type="submission" date="2019-01" db="EMBL/GenBank/DDBJ databases">
        <title>Nuclear Genome Assembly of the Microalgal Biofuel strain Nannochloropsis salina CCMP1776.</title>
        <authorList>
            <person name="Hovde B."/>
        </authorList>
    </citation>
    <scope>NUCLEOTIDE SEQUENCE [LARGE SCALE GENOMIC DNA]</scope>
    <source>
        <strain evidence="3 4">CCMP1776</strain>
    </source>
</reference>
<accession>A0A4D9CUB0</accession>
<dbReference type="Gene3D" id="3.30.760.10">
    <property type="entry name" value="RNA Cap, Translation Initiation Factor Eif4e"/>
    <property type="match status" value="1"/>
</dbReference>
<name>A0A4D9CUB0_9STRA</name>
<dbReference type="PANTHER" id="PTHR11960:SF18">
    <property type="entry name" value="EUKARYOTIC TRANSLATION INITIATION FACTOR 4E HOMOLOGOUS PROTEIN, ISOFORM B"/>
    <property type="match status" value="1"/>
</dbReference>
<dbReference type="InterPro" id="IPR023398">
    <property type="entry name" value="TIF_eIF4e-like"/>
</dbReference>
<keyword evidence="1" id="KW-0396">Initiation factor</keyword>
<feature type="compositionally biased region" description="Basic and acidic residues" evidence="2">
    <location>
        <begin position="278"/>
        <end position="299"/>
    </location>
</feature>
<dbReference type="SUPFAM" id="SSF55418">
    <property type="entry name" value="eIF4e-like"/>
    <property type="match status" value="1"/>
</dbReference>
<proteinExistence type="inferred from homology"/>
<keyword evidence="4" id="KW-1185">Reference proteome</keyword>
<comment type="similarity">
    <text evidence="1">Belongs to the eukaryotic initiation factor 4E family.</text>
</comment>
<protein>
    <submittedName>
        <fullName evidence="3">Uncharacterized protein</fullName>
    </submittedName>
</protein>
<keyword evidence="1" id="KW-0648">Protein biosynthesis</keyword>